<sequence>MNPGKMVIEIDKQTIHSEYTPVDDFLVALDGYRTLIKKGNKEFNVGVTDFFANVMYLAAEVFAQRPEHKLRGEFIEQAWIDWCAWITTMPQYPRTAKEAEVIQKVSNAAHKLMPQKFPAME</sequence>
<accession>A0A1F6CCT3</accession>
<organism evidence="1 2">
    <name type="scientific">Candidatus Kaiserbacteria bacterium RIFCSPHIGHO2_01_FULL_49_13</name>
    <dbReference type="NCBI Taxonomy" id="1798477"/>
    <lineage>
        <taxon>Bacteria</taxon>
        <taxon>Candidatus Kaiseribacteriota</taxon>
    </lineage>
</organism>
<dbReference type="AlphaFoldDB" id="A0A1F6CCT3"/>
<name>A0A1F6CCT3_9BACT</name>
<dbReference type="Proteomes" id="UP000178344">
    <property type="component" value="Unassembled WGS sequence"/>
</dbReference>
<dbReference type="EMBL" id="MFKQ01000031">
    <property type="protein sequence ID" value="OGG47055.1"/>
    <property type="molecule type" value="Genomic_DNA"/>
</dbReference>
<protein>
    <submittedName>
        <fullName evidence="1">Uncharacterized protein</fullName>
    </submittedName>
</protein>
<evidence type="ECO:0000313" key="2">
    <source>
        <dbReference type="Proteomes" id="UP000178344"/>
    </source>
</evidence>
<evidence type="ECO:0000313" key="1">
    <source>
        <dbReference type="EMBL" id="OGG47055.1"/>
    </source>
</evidence>
<proteinExistence type="predicted"/>
<gene>
    <name evidence="1" type="ORF">A2671_01535</name>
</gene>
<reference evidence="1 2" key="1">
    <citation type="journal article" date="2016" name="Nat. Commun.">
        <title>Thousands of microbial genomes shed light on interconnected biogeochemical processes in an aquifer system.</title>
        <authorList>
            <person name="Anantharaman K."/>
            <person name="Brown C.T."/>
            <person name="Hug L.A."/>
            <person name="Sharon I."/>
            <person name="Castelle C.J."/>
            <person name="Probst A.J."/>
            <person name="Thomas B.C."/>
            <person name="Singh A."/>
            <person name="Wilkins M.J."/>
            <person name="Karaoz U."/>
            <person name="Brodie E.L."/>
            <person name="Williams K.H."/>
            <person name="Hubbard S.S."/>
            <person name="Banfield J.F."/>
        </authorList>
    </citation>
    <scope>NUCLEOTIDE SEQUENCE [LARGE SCALE GENOMIC DNA]</scope>
</reference>
<comment type="caution">
    <text evidence="1">The sequence shown here is derived from an EMBL/GenBank/DDBJ whole genome shotgun (WGS) entry which is preliminary data.</text>
</comment>